<feature type="binding site" evidence="16">
    <location>
        <begin position="8"/>
        <end position="15"/>
    </location>
    <ligand>
        <name>GTP</name>
        <dbReference type="ChEBI" id="CHEBI:37565"/>
    </ligand>
</feature>
<organism evidence="17 18">
    <name type="scientific">Massilia psychrophila</name>
    <dbReference type="NCBI Taxonomy" id="1603353"/>
    <lineage>
        <taxon>Bacteria</taxon>
        <taxon>Pseudomonadati</taxon>
        <taxon>Pseudomonadota</taxon>
        <taxon>Betaproteobacteria</taxon>
        <taxon>Burkholderiales</taxon>
        <taxon>Oxalobacteraceae</taxon>
        <taxon>Telluria group</taxon>
        <taxon>Massilia</taxon>
    </lineage>
</organism>
<evidence type="ECO:0000256" key="1">
    <source>
        <dbReference type="ARBA" id="ARBA00000312"/>
    </source>
</evidence>
<feature type="active site" description="GMP-histidine intermediate" evidence="15">
    <location>
        <position position="49"/>
    </location>
</feature>
<comment type="catalytic activity">
    <reaction evidence="2 14">
        <text>adenosylcob(III)inamide phosphate + GTP + H(+) = adenosylcob(III)inamide-GDP + diphosphate</text>
        <dbReference type="Rhea" id="RHEA:22712"/>
        <dbReference type="ChEBI" id="CHEBI:15378"/>
        <dbReference type="ChEBI" id="CHEBI:33019"/>
        <dbReference type="ChEBI" id="CHEBI:37565"/>
        <dbReference type="ChEBI" id="CHEBI:58502"/>
        <dbReference type="ChEBI" id="CHEBI:60487"/>
        <dbReference type="EC" id="2.7.7.62"/>
    </reaction>
</comment>
<dbReference type="EC" id="2.7.7.62" evidence="14"/>
<dbReference type="Pfam" id="PF02283">
    <property type="entry name" value="CobU"/>
    <property type="match status" value="1"/>
</dbReference>
<keyword evidence="17" id="KW-0548">Nucleotidyltransferase</keyword>
<evidence type="ECO:0000256" key="10">
    <source>
        <dbReference type="ARBA" id="ARBA00022741"/>
    </source>
</evidence>
<reference evidence="17 18" key="1">
    <citation type="submission" date="2017-10" db="EMBL/GenBank/DDBJ databases">
        <title>Massilia psychrophilum sp. nov., a novel purple-pigmented bacterium isolated from Tianshan glacier, Xinjiang Municipality, China.</title>
        <authorList>
            <person name="Wang H."/>
        </authorList>
    </citation>
    <scope>NUCLEOTIDE SEQUENCE [LARGE SCALE GENOMIC DNA]</scope>
    <source>
        <strain evidence="17 18">JCM 30813</strain>
    </source>
</reference>
<dbReference type="InterPro" id="IPR027417">
    <property type="entry name" value="P-loop_NTPase"/>
</dbReference>
<keyword evidence="9 14" id="KW-0808">Transferase</keyword>
<proteinExistence type="inferred from homology"/>
<evidence type="ECO:0000256" key="16">
    <source>
        <dbReference type="PIRSR" id="PIRSR006135-2"/>
    </source>
</evidence>
<keyword evidence="12 14" id="KW-0067">ATP-binding</keyword>
<evidence type="ECO:0000256" key="8">
    <source>
        <dbReference type="ARBA" id="ARBA00022573"/>
    </source>
</evidence>
<evidence type="ECO:0000256" key="14">
    <source>
        <dbReference type="PIRNR" id="PIRNR006135"/>
    </source>
</evidence>
<dbReference type="GO" id="GO:0008820">
    <property type="term" value="F:cobinamide phosphate guanylyltransferase activity"/>
    <property type="evidence" value="ECO:0007669"/>
    <property type="project" value="UniProtKB-UniRule"/>
</dbReference>
<keyword evidence="13 14" id="KW-0342">GTP-binding</keyword>
<evidence type="ECO:0000256" key="12">
    <source>
        <dbReference type="ARBA" id="ARBA00022840"/>
    </source>
</evidence>
<keyword evidence="11 14" id="KW-0418">Kinase</keyword>
<keyword evidence="10 14" id="KW-0547">Nucleotide-binding</keyword>
<dbReference type="NCBIfam" id="NF004469">
    <property type="entry name" value="PRK05800.1"/>
    <property type="match status" value="1"/>
</dbReference>
<evidence type="ECO:0000256" key="3">
    <source>
        <dbReference type="ARBA" id="ARBA00001522"/>
    </source>
</evidence>
<evidence type="ECO:0000256" key="4">
    <source>
        <dbReference type="ARBA" id="ARBA00003889"/>
    </source>
</evidence>
<dbReference type="Gene3D" id="3.40.50.300">
    <property type="entry name" value="P-loop containing nucleotide triphosphate hydrolases"/>
    <property type="match status" value="1"/>
</dbReference>
<dbReference type="EMBL" id="PDOB01000002">
    <property type="protein sequence ID" value="PIL41356.1"/>
    <property type="molecule type" value="Genomic_DNA"/>
</dbReference>
<comment type="catalytic activity">
    <reaction evidence="1 14">
        <text>adenosylcob(III)inamide + ATP = adenosylcob(III)inamide phosphate + ADP + H(+)</text>
        <dbReference type="Rhea" id="RHEA:15769"/>
        <dbReference type="ChEBI" id="CHEBI:2480"/>
        <dbReference type="ChEBI" id="CHEBI:15378"/>
        <dbReference type="ChEBI" id="CHEBI:30616"/>
        <dbReference type="ChEBI" id="CHEBI:58502"/>
        <dbReference type="ChEBI" id="CHEBI:456216"/>
        <dbReference type="EC" id="2.7.1.156"/>
    </reaction>
</comment>
<evidence type="ECO:0000256" key="5">
    <source>
        <dbReference type="ARBA" id="ARBA00004692"/>
    </source>
</evidence>
<feature type="binding site" evidence="16">
    <location>
        <position position="83"/>
    </location>
    <ligand>
        <name>GTP</name>
        <dbReference type="ChEBI" id="CHEBI:37565"/>
    </ligand>
</feature>
<dbReference type="GO" id="GO:0009236">
    <property type="term" value="P:cobalamin biosynthetic process"/>
    <property type="evidence" value="ECO:0007669"/>
    <property type="project" value="UniProtKB-UniRule"/>
</dbReference>
<dbReference type="AlphaFoldDB" id="A0A2G8T5N7"/>
<gene>
    <name evidence="17" type="ORF">CR103_02290</name>
</gene>
<evidence type="ECO:0000256" key="6">
    <source>
        <dbReference type="ARBA" id="ARBA00005159"/>
    </source>
</evidence>
<comment type="caution">
    <text evidence="17">The sequence shown here is derived from an EMBL/GenBank/DDBJ whole genome shotgun (WGS) entry which is preliminary data.</text>
</comment>
<dbReference type="GO" id="GO:0043752">
    <property type="term" value="F:adenosylcobinamide kinase activity"/>
    <property type="evidence" value="ECO:0007669"/>
    <property type="project" value="UniProtKB-EC"/>
</dbReference>
<evidence type="ECO:0000256" key="2">
    <source>
        <dbReference type="ARBA" id="ARBA00000711"/>
    </source>
</evidence>
<evidence type="ECO:0000256" key="7">
    <source>
        <dbReference type="ARBA" id="ARBA00007490"/>
    </source>
</evidence>
<evidence type="ECO:0000256" key="15">
    <source>
        <dbReference type="PIRSR" id="PIRSR006135-1"/>
    </source>
</evidence>
<comment type="function">
    <text evidence="4 14">Catalyzes ATP-dependent phosphorylation of adenosylcobinamide and addition of GMP to adenosylcobinamide phosphate.</text>
</comment>
<evidence type="ECO:0000256" key="9">
    <source>
        <dbReference type="ARBA" id="ARBA00022679"/>
    </source>
</evidence>
<dbReference type="UniPathway" id="UPA00148">
    <property type="reaction ID" value="UER00237"/>
</dbReference>
<comment type="similarity">
    <text evidence="7 14">Belongs to the CobU/CobP family.</text>
</comment>
<feature type="binding site" evidence="16">
    <location>
        <begin position="33"/>
        <end position="35"/>
    </location>
    <ligand>
        <name>GTP</name>
        <dbReference type="ChEBI" id="CHEBI:37565"/>
    </ligand>
</feature>
<dbReference type="OrthoDB" id="9788370at2"/>
<dbReference type="Proteomes" id="UP000228593">
    <property type="component" value="Unassembled WGS sequence"/>
</dbReference>
<evidence type="ECO:0000313" key="17">
    <source>
        <dbReference type="EMBL" id="PIL41356.1"/>
    </source>
</evidence>
<dbReference type="PIRSF" id="PIRSF006135">
    <property type="entry name" value="CobU"/>
    <property type="match status" value="1"/>
</dbReference>
<keyword evidence="8 14" id="KW-0169">Cobalamin biosynthesis</keyword>
<feature type="binding site" evidence="16">
    <location>
        <position position="61"/>
    </location>
    <ligand>
        <name>GTP</name>
        <dbReference type="ChEBI" id="CHEBI:37565"/>
    </ligand>
</feature>
<comment type="pathway">
    <text evidence="5 14">Cofactor biosynthesis; adenosylcobalamin biosynthesis; adenosylcobalamin from cob(II)yrinate a,c-diamide: step 6/7.</text>
</comment>
<dbReference type="RefSeq" id="WP_099914398.1">
    <property type="nucleotide sequence ID" value="NZ_BMHS01000003.1"/>
</dbReference>
<evidence type="ECO:0000256" key="11">
    <source>
        <dbReference type="ARBA" id="ARBA00022777"/>
    </source>
</evidence>
<comment type="pathway">
    <text evidence="6 14">Cofactor biosynthesis; adenosylcobalamin biosynthesis; adenosylcobalamin from cob(II)yrinate a,c-diamide: step 5/7.</text>
</comment>
<dbReference type="InterPro" id="IPR003203">
    <property type="entry name" value="CobU/CobP"/>
</dbReference>
<sequence length="188" mass="20084">MSRTLVFGGARSGKSAYAERLALASGKEVIYLATAAAGDAEMAQRIGLHRQQRPAAWPTLEEPRALGAALRAWCQPGRLILIDCLTLWLSNLMFSSAEHYPDVGAITLPPLFDVERADFLQALTEVEGDVILVSNEVGMGIVPNGAITRRFTDEAGRLNQAVAARCERVMLVAAGLPLVLKGAPCSLA</sequence>
<dbReference type="EC" id="2.7.1.156" evidence="14"/>
<dbReference type="CDD" id="cd00544">
    <property type="entry name" value="CobU"/>
    <property type="match status" value="1"/>
</dbReference>
<dbReference type="PANTHER" id="PTHR34848:SF1">
    <property type="entry name" value="BIFUNCTIONAL ADENOSYLCOBALAMIN BIOSYNTHESIS PROTEIN COBU"/>
    <property type="match status" value="1"/>
</dbReference>
<evidence type="ECO:0000256" key="13">
    <source>
        <dbReference type="ARBA" id="ARBA00023134"/>
    </source>
</evidence>
<protein>
    <recommendedName>
        <fullName evidence="14">Bifunctional adenosylcobalamin biosynthesis protein</fullName>
        <ecNumber evidence="14">2.7.1.156</ecNumber>
        <ecNumber evidence="14">2.7.7.62</ecNumber>
    </recommendedName>
</protein>
<comment type="catalytic activity">
    <reaction evidence="3">
        <text>adenosylcob(III)inamide + GTP = adenosylcob(III)inamide phosphate + GDP + H(+)</text>
        <dbReference type="Rhea" id="RHEA:15765"/>
        <dbReference type="ChEBI" id="CHEBI:2480"/>
        <dbReference type="ChEBI" id="CHEBI:15378"/>
        <dbReference type="ChEBI" id="CHEBI:37565"/>
        <dbReference type="ChEBI" id="CHEBI:58189"/>
        <dbReference type="ChEBI" id="CHEBI:58502"/>
        <dbReference type="EC" id="2.7.1.156"/>
    </reaction>
</comment>
<feature type="binding site" evidence="16">
    <location>
        <begin position="50"/>
        <end position="53"/>
    </location>
    <ligand>
        <name>GTP</name>
        <dbReference type="ChEBI" id="CHEBI:37565"/>
    </ligand>
</feature>
<name>A0A2G8T5N7_9BURK</name>
<dbReference type="SUPFAM" id="SSF52540">
    <property type="entry name" value="P-loop containing nucleoside triphosphate hydrolases"/>
    <property type="match status" value="1"/>
</dbReference>
<dbReference type="PANTHER" id="PTHR34848">
    <property type="match status" value="1"/>
</dbReference>
<accession>A0A2G8T5N7</accession>
<dbReference type="GO" id="GO:0005525">
    <property type="term" value="F:GTP binding"/>
    <property type="evidence" value="ECO:0007669"/>
    <property type="project" value="UniProtKB-UniRule"/>
</dbReference>
<keyword evidence="18" id="KW-1185">Reference proteome</keyword>
<dbReference type="GO" id="GO:0005524">
    <property type="term" value="F:ATP binding"/>
    <property type="evidence" value="ECO:0007669"/>
    <property type="project" value="UniProtKB-UniRule"/>
</dbReference>
<evidence type="ECO:0000313" key="18">
    <source>
        <dbReference type="Proteomes" id="UP000228593"/>
    </source>
</evidence>